<dbReference type="InterPro" id="IPR003142">
    <property type="entry name" value="BPL_C"/>
</dbReference>
<name>A0A387BJI8_9MICO</name>
<dbReference type="EC" id="6.3.4.15" evidence="3"/>
<evidence type="ECO:0000313" key="6">
    <source>
        <dbReference type="Proteomes" id="UP000275069"/>
    </source>
</evidence>
<evidence type="ECO:0000256" key="1">
    <source>
        <dbReference type="ARBA" id="ARBA00022598"/>
    </source>
</evidence>
<dbReference type="GO" id="GO:0005737">
    <property type="term" value="C:cytoplasm"/>
    <property type="evidence" value="ECO:0007669"/>
    <property type="project" value="TreeGrafter"/>
</dbReference>
<evidence type="ECO:0000256" key="3">
    <source>
        <dbReference type="ARBA" id="ARBA00024227"/>
    </source>
</evidence>
<proteinExistence type="predicted"/>
<dbReference type="GO" id="GO:0004077">
    <property type="term" value="F:biotin--[biotin carboxyl-carrier protein] ligase activity"/>
    <property type="evidence" value="ECO:0007669"/>
    <property type="project" value="UniProtKB-EC"/>
</dbReference>
<dbReference type="InterPro" id="IPR004143">
    <property type="entry name" value="BPL_LPL_catalytic"/>
</dbReference>
<dbReference type="Gene3D" id="3.30.930.10">
    <property type="entry name" value="Bira Bifunctional Protein, Domain 2"/>
    <property type="match status" value="1"/>
</dbReference>
<reference evidence="5 6" key="1">
    <citation type="submission" date="2018-09" db="EMBL/GenBank/DDBJ databases">
        <title>Genome sequencing of strain 2DFW10M-5.</title>
        <authorList>
            <person name="Heo J."/>
            <person name="Kim S.-J."/>
            <person name="Kwon S.-W."/>
        </authorList>
    </citation>
    <scope>NUCLEOTIDE SEQUENCE [LARGE SCALE GENOMIC DNA]</scope>
    <source>
        <strain evidence="5 6">2DFW10M-5</strain>
    </source>
</reference>
<dbReference type="PROSITE" id="PS51733">
    <property type="entry name" value="BPL_LPL_CATALYTIC"/>
    <property type="match status" value="1"/>
</dbReference>
<dbReference type="CDD" id="cd16442">
    <property type="entry name" value="BPL"/>
    <property type="match status" value="1"/>
</dbReference>
<dbReference type="Proteomes" id="UP000275069">
    <property type="component" value="Chromosome"/>
</dbReference>
<dbReference type="SUPFAM" id="SSF55681">
    <property type="entry name" value="Class II aaRS and biotin synthetases"/>
    <property type="match status" value="1"/>
</dbReference>
<keyword evidence="6" id="KW-1185">Reference proteome</keyword>
<dbReference type="InterPro" id="IPR004408">
    <property type="entry name" value="Biotin_CoA_COase_ligase"/>
</dbReference>
<evidence type="ECO:0000256" key="2">
    <source>
        <dbReference type="ARBA" id="ARBA00023267"/>
    </source>
</evidence>
<dbReference type="Gene3D" id="2.30.30.100">
    <property type="match status" value="1"/>
</dbReference>
<keyword evidence="1 5" id="KW-0436">Ligase</keyword>
<sequence>MRPAVVARSGASSVTRFTLPARVGRIPLTVSYKNVGVSLPDLPRTRSVASRLVVVERAGSTNRELIEQASASPAEWPHLSVLLTDEQTAGRGRLGRQWSAPPGSSLAISVLLRPDELPGSLPVGAFGWLPLLAGVAMKRAITAAGAAGVELKWPNDVLISGKKVCGILAELLPDASAVVVGSGLNLTIGADELPAPTATSLRLAGVAEPDADAIVAAYLDELRVLMYELANSGGDADGSGIRSLIERECATVGREVRIELPDGTIQVAKATGLDEGGRLMVITDAGPAAVAAGDVTHLRY</sequence>
<dbReference type="OrthoDB" id="9807064at2"/>
<dbReference type="NCBIfam" id="TIGR00121">
    <property type="entry name" value="birA_ligase"/>
    <property type="match status" value="1"/>
</dbReference>
<accession>A0A387BJI8</accession>
<keyword evidence="2" id="KW-0092">Biotin</keyword>
<dbReference type="EMBL" id="CP032624">
    <property type="protein sequence ID" value="AYG04265.1"/>
    <property type="molecule type" value="Genomic_DNA"/>
</dbReference>
<dbReference type="PANTHER" id="PTHR12835:SF5">
    <property type="entry name" value="BIOTIN--PROTEIN LIGASE"/>
    <property type="match status" value="1"/>
</dbReference>
<feature type="domain" description="BPL/LPL catalytic" evidence="4">
    <location>
        <begin position="37"/>
        <end position="230"/>
    </location>
</feature>
<evidence type="ECO:0000259" key="4">
    <source>
        <dbReference type="PROSITE" id="PS51733"/>
    </source>
</evidence>
<dbReference type="AlphaFoldDB" id="A0A387BJI8"/>
<dbReference type="Pfam" id="PF02237">
    <property type="entry name" value="BPL_C"/>
    <property type="match status" value="1"/>
</dbReference>
<dbReference type="InterPro" id="IPR045864">
    <property type="entry name" value="aa-tRNA-synth_II/BPL/LPL"/>
</dbReference>
<dbReference type="Pfam" id="PF03099">
    <property type="entry name" value="BPL_LplA_LipB"/>
    <property type="match status" value="1"/>
</dbReference>
<dbReference type="PANTHER" id="PTHR12835">
    <property type="entry name" value="BIOTIN PROTEIN LIGASE"/>
    <property type="match status" value="1"/>
</dbReference>
<evidence type="ECO:0000313" key="5">
    <source>
        <dbReference type="EMBL" id="AYG04265.1"/>
    </source>
</evidence>
<dbReference type="KEGG" id="gry:D7I44_12500"/>
<protein>
    <recommendedName>
        <fullName evidence="3">biotin--[biotin carboxyl-carrier protein] ligase</fullName>
        <ecNumber evidence="3">6.3.4.15</ecNumber>
    </recommendedName>
</protein>
<gene>
    <name evidence="5" type="ORF">D7I44_12500</name>
</gene>
<organism evidence="5 6">
    <name type="scientific">Gryllotalpicola protaetiae</name>
    <dbReference type="NCBI Taxonomy" id="2419771"/>
    <lineage>
        <taxon>Bacteria</taxon>
        <taxon>Bacillati</taxon>
        <taxon>Actinomycetota</taxon>
        <taxon>Actinomycetes</taxon>
        <taxon>Micrococcales</taxon>
        <taxon>Microbacteriaceae</taxon>
        <taxon>Gryllotalpicola</taxon>
    </lineage>
</organism>